<dbReference type="InterPro" id="IPR004147">
    <property type="entry name" value="ABC1_dom"/>
</dbReference>
<dbReference type="SUPFAM" id="SSF56112">
    <property type="entry name" value="Protein kinase-like (PK-like)"/>
    <property type="match status" value="1"/>
</dbReference>
<evidence type="ECO:0000313" key="3">
    <source>
        <dbReference type="EMBL" id="CEL97662.1"/>
    </source>
</evidence>
<proteinExistence type="predicted"/>
<dbReference type="AlphaFoldDB" id="A0A0G4EL32"/>
<keyword evidence="4" id="KW-1185">Reference proteome</keyword>
<organism evidence="3 4">
    <name type="scientific">Vitrella brassicaformis (strain CCMP3155)</name>
    <dbReference type="NCBI Taxonomy" id="1169540"/>
    <lineage>
        <taxon>Eukaryota</taxon>
        <taxon>Sar</taxon>
        <taxon>Alveolata</taxon>
        <taxon>Colpodellida</taxon>
        <taxon>Vitrellaceae</taxon>
        <taxon>Vitrella</taxon>
    </lineage>
</organism>
<dbReference type="STRING" id="1169540.A0A0G4EL32"/>
<dbReference type="PANTHER" id="PTHR43173">
    <property type="entry name" value="ABC1 FAMILY PROTEIN"/>
    <property type="match status" value="1"/>
</dbReference>
<dbReference type="InterPro" id="IPR011009">
    <property type="entry name" value="Kinase-like_dom_sf"/>
</dbReference>
<dbReference type="VEuPathDB" id="CryptoDB:Vbra_12247"/>
<dbReference type="InterPro" id="IPR051130">
    <property type="entry name" value="Mito_struct-func_regulator"/>
</dbReference>
<feature type="compositionally biased region" description="Basic and acidic residues" evidence="1">
    <location>
        <begin position="489"/>
        <end position="500"/>
    </location>
</feature>
<dbReference type="Pfam" id="PF03109">
    <property type="entry name" value="ABC1"/>
    <property type="match status" value="2"/>
</dbReference>
<dbReference type="OrthoDB" id="427480at2759"/>
<dbReference type="EMBL" id="CDMY01000255">
    <property type="protein sequence ID" value="CEL97662.1"/>
    <property type="molecule type" value="Genomic_DNA"/>
</dbReference>
<feature type="compositionally biased region" description="Pro residues" evidence="1">
    <location>
        <begin position="449"/>
        <end position="466"/>
    </location>
</feature>
<evidence type="ECO:0000256" key="1">
    <source>
        <dbReference type="SAM" id="MobiDB-lite"/>
    </source>
</evidence>
<dbReference type="PANTHER" id="PTHR43173:SF19">
    <property type="entry name" value="AARF DOMAIN-CONTAINING PROTEIN KINASE 1"/>
    <property type="match status" value="1"/>
</dbReference>
<name>A0A0G4EL32_VITBC</name>
<evidence type="ECO:0000259" key="2">
    <source>
        <dbReference type="Pfam" id="PF03109"/>
    </source>
</evidence>
<gene>
    <name evidence="3" type="ORF">Vbra_12247</name>
</gene>
<evidence type="ECO:0000313" key="4">
    <source>
        <dbReference type="Proteomes" id="UP000041254"/>
    </source>
</evidence>
<feature type="domain" description="ABC1 atypical kinase-like" evidence="2">
    <location>
        <begin position="310"/>
        <end position="419"/>
    </location>
</feature>
<reference evidence="3 4" key="1">
    <citation type="submission" date="2014-11" db="EMBL/GenBank/DDBJ databases">
        <authorList>
            <person name="Zhu J."/>
            <person name="Qi W."/>
            <person name="Song R."/>
        </authorList>
    </citation>
    <scope>NUCLEOTIDE SEQUENCE [LARGE SCALE GENOMIC DNA]</scope>
</reference>
<sequence length="630" mass="68761">MASAPWWATVISNVTRKTQALLSNELVQTSTAQEPLADLFNALATLLTSTEFAVVSPHPRGPHPLRTSIQRAKRALTVLSEVALFALRARAVERFTDAKTASKVRAALLADLFTRLGGLWPKVAQGLSQRPDVIESPDLLAELSRAQERCRARDVRQVRRIVSREAPLLDAHYDIEAPELAAGSIAQVHRATRRPDAPSSLPPTLAVKISFPHTRAQMHSDFDLLAHLADKGVLPELKDAWPCVKELKRSLLAEFDLEREAALTSIARPLVEAASRRQRHQLEGIKGMARASAAGISTADLAFDESVDVSFSVPEVFSHLSSPSVMAMEFVNGTSLESFLEANNLSLSAQKRLLQGASAVWGSLMLEDGLFQGDPHPGNMRVQGGPGHSLVVHLLDWGATEILPTSVRHQLCRLYGALAKFSAGLRLAGVRFRDLLDTVMRTGIIASKPPSPLTPPSTAPLPPSPSPQLCSNVSPRRTSASSWKPFTAKPRDMDATCEDGGERMVAKRGLRGRRGAMEGLVDEIATIMVDMGFRTRSNQPGVLFGLAFALFDTSLQTTGRSLFLEYAHLDPIQQIPRDYVFPLRVTSLLGGTFYRQGVDVSVVDQWEGSAREGLGRQWAAGDEHRHLRVV</sequence>
<accession>A0A0G4EL32</accession>
<dbReference type="PhylomeDB" id="A0A0G4EL32"/>
<feature type="domain" description="ABC1 atypical kinase-like" evidence="2">
    <location>
        <begin position="147"/>
        <end position="269"/>
    </location>
</feature>
<dbReference type="InParanoid" id="A0A0G4EL32"/>
<protein>
    <recommendedName>
        <fullName evidence="2">ABC1 atypical kinase-like domain-containing protein</fullName>
    </recommendedName>
</protein>
<feature type="region of interest" description="Disordered" evidence="1">
    <location>
        <begin position="445"/>
        <end position="500"/>
    </location>
</feature>
<feature type="compositionally biased region" description="Polar residues" evidence="1">
    <location>
        <begin position="468"/>
        <end position="484"/>
    </location>
</feature>
<dbReference type="Proteomes" id="UP000041254">
    <property type="component" value="Unassembled WGS sequence"/>
</dbReference>